<comment type="catalytic activity">
    <reaction evidence="15 16">
        <text>an acyl-CoA + a 1,2-diacyl-sn-glycerol = a triacyl-sn-glycerol + CoA</text>
        <dbReference type="Rhea" id="RHEA:10868"/>
        <dbReference type="ChEBI" id="CHEBI:17815"/>
        <dbReference type="ChEBI" id="CHEBI:57287"/>
        <dbReference type="ChEBI" id="CHEBI:58342"/>
        <dbReference type="ChEBI" id="CHEBI:64615"/>
        <dbReference type="EC" id="2.3.1.20"/>
    </reaction>
</comment>
<evidence type="ECO:0000256" key="10">
    <source>
        <dbReference type="ARBA" id="ARBA00022824"/>
    </source>
</evidence>
<dbReference type="GO" id="GO:0005789">
    <property type="term" value="C:endoplasmic reticulum membrane"/>
    <property type="evidence" value="ECO:0007669"/>
    <property type="project" value="UniProtKB-SubCell"/>
</dbReference>
<evidence type="ECO:0000256" key="6">
    <source>
        <dbReference type="ARBA" id="ARBA00022516"/>
    </source>
</evidence>
<evidence type="ECO:0000313" key="17">
    <source>
        <dbReference type="EMBL" id="RKO97103.1"/>
    </source>
</evidence>
<gene>
    <name evidence="17" type="ORF">CAUPRSCDRAFT_7013</name>
    <name evidence="18" type="ORF">CXG81DRAFT_11356</name>
</gene>
<protein>
    <recommendedName>
        <fullName evidence="5 16">Diacylglycerol O-acyltransferase</fullName>
        <ecNumber evidence="5 16">2.3.1.20</ecNumber>
    </recommendedName>
</protein>
<dbReference type="Proteomes" id="UP000268535">
    <property type="component" value="Unassembled WGS sequence"/>
</dbReference>
<evidence type="ECO:0000313" key="19">
    <source>
        <dbReference type="Proteomes" id="UP000268535"/>
    </source>
</evidence>
<feature type="transmembrane region" description="Helical" evidence="16">
    <location>
        <begin position="31"/>
        <end position="51"/>
    </location>
</feature>
<dbReference type="EMBL" id="ML009412">
    <property type="protein sequence ID" value="RKO97103.1"/>
    <property type="molecule type" value="Genomic_DNA"/>
</dbReference>
<reference evidence="17" key="3">
    <citation type="submission" date="2018-08" db="EMBL/GenBank/DDBJ databases">
        <title>Leveraging single-cell genomics to expand the Fungal Tree of Life.</title>
        <authorList>
            <consortium name="DOE Joint Genome Institute"/>
            <person name="Ahrendt S.R."/>
            <person name="Quandt C.A."/>
            <person name="Ciobanu D."/>
            <person name="Clum A."/>
            <person name="Salamov A."/>
            <person name="Andreopoulos B."/>
            <person name="Cheng J.-F."/>
            <person name="Woyke T."/>
            <person name="Pelin A."/>
            <person name="Henrissat B."/>
            <person name="Reynolds N."/>
            <person name="Benny G.L."/>
            <person name="Smith M.E."/>
            <person name="James T.Y."/>
            <person name="Grigoriev I.V."/>
        </authorList>
    </citation>
    <scope>NUCLEOTIDE SEQUENCE</scope>
    <source>
        <strain evidence="17">ATCC 52028</strain>
    </source>
</reference>
<dbReference type="STRING" id="1555241.A0A4P9WXN4"/>
<comment type="caution">
    <text evidence="16">Lacks conserved residue(s) required for the propagation of feature annotation.</text>
</comment>
<dbReference type="AlphaFoldDB" id="A0A4P9WXN4"/>
<dbReference type="GO" id="GO:0006071">
    <property type="term" value="P:glycerol metabolic process"/>
    <property type="evidence" value="ECO:0007669"/>
    <property type="project" value="UniProtKB-UniRule"/>
</dbReference>
<dbReference type="OrthoDB" id="264532at2759"/>
<evidence type="ECO:0000313" key="18">
    <source>
        <dbReference type="EMBL" id="RKP01974.1"/>
    </source>
</evidence>
<comment type="pathway">
    <text evidence="3">Lipid metabolism.</text>
</comment>
<dbReference type="UniPathway" id="UPA00282"/>
<reference evidence="18" key="2">
    <citation type="submission" date="2018-04" db="EMBL/GenBank/DDBJ databases">
        <title>Leveraging single-cell genomics to expand the Fungal Tree of Life.</title>
        <authorList>
            <consortium name="DOE Joint Genome Institute"/>
            <person name="Ahrendt S.R."/>
            <person name="Quandt C.A."/>
            <person name="Ciobanu D."/>
            <person name="Clum A."/>
            <person name="Salamov A."/>
            <person name="Andreopoulos B."/>
            <person name="Cheng J.-F."/>
            <person name="Woyke T."/>
            <person name="Pelin A."/>
            <person name="Henrissat B."/>
            <person name="Benny G.L."/>
            <person name="Smith M.E."/>
            <person name="James T.Y."/>
            <person name="Grigoriev I.V."/>
        </authorList>
    </citation>
    <scope>NUCLEOTIDE SEQUENCE</scope>
    <source>
        <strain evidence="18">ATCC 52028</strain>
    </source>
</reference>
<evidence type="ECO:0000256" key="4">
    <source>
        <dbReference type="ARBA" id="ARBA00005420"/>
    </source>
</evidence>
<dbReference type="GO" id="GO:0019432">
    <property type="term" value="P:triglyceride biosynthetic process"/>
    <property type="evidence" value="ECO:0007669"/>
    <property type="project" value="UniProtKB-UniRule"/>
</dbReference>
<evidence type="ECO:0000256" key="13">
    <source>
        <dbReference type="ARBA" id="ARBA00023136"/>
    </source>
</evidence>
<evidence type="ECO:0000256" key="8">
    <source>
        <dbReference type="ARBA" id="ARBA00022692"/>
    </source>
</evidence>
<keyword evidence="20" id="KW-1185">Reference proteome</keyword>
<dbReference type="PANTHER" id="PTHR12317">
    <property type="entry name" value="DIACYLGLYCEROL O-ACYLTRANSFERASE"/>
    <property type="match status" value="1"/>
</dbReference>
<comment type="subcellular location">
    <subcellularLocation>
        <location evidence="1 16">Endoplasmic reticulum membrane</location>
        <topology evidence="1 16">Multi-pass membrane protein</topology>
    </subcellularLocation>
</comment>
<comment type="pathway">
    <text evidence="2 16">Glycerolipid metabolism; triacylglycerol biosynthesis.</text>
</comment>
<organism evidence="17 19">
    <name type="scientific">Caulochytrium protostelioides</name>
    <dbReference type="NCBI Taxonomy" id="1555241"/>
    <lineage>
        <taxon>Eukaryota</taxon>
        <taxon>Fungi</taxon>
        <taxon>Fungi incertae sedis</taxon>
        <taxon>Chytridiomycota</taxon>
        <taxon>Chytridiomycota incertae sedis</taxon>
        <taxon>Chytridiomycetes</taxon>
        <taxon>Caulochytriales</taxon>
        <taxon>Caulochytriaceae</taxon>
        <taxon>Caulochytrium</taxon>
    </lineage>
</organism>
<evidence type="ECO:0000256" key="3">
    <source>
        <dbReference type="ARBA" id="ARBA00005189"/>
    </source>
</evidence>
<comment type="function">
    <text evidence="16">Catalyzes the terminal and only committed step in triacylglycerol synthesis by using diacylglycerol and fatty acyl CoA as substrates.</text>
</comment>
<keyword evidence="11 16" id="KW-1133">Transmembrane helix</keyword>
<evidence type="ECO:0000256" key="2">
    <source>
        <dbReference type="ARBA" id="ARBA00004771"/>
    </source>
</evidence>
<keyword evidence="7 17" id="KW-0808">Transferase</keyword>
<proteinExistence type="inferred from homology"/>
<accession>A0A4P9WXN4</accession>
<evidence type="ECO:0000256" key="9">
    <source>
        <dbReference type="ARBA" id="ARBA00022798"/>
    </source>
</evidence>
<evidence type="ECO:0000256" key="12">
    <source>
        <dbReference type="ARBA" id="ARBA00023098"/>
    </source>
</evidence>
<keyword evidence="13 16" id="KW-0472">Membrane</keyword>
<evidence type="ECO:0000256" key="7">
    <source>
        <dbReference type="ARBA" id="ARBA00022679"/>
    </source>
</evidence>
<evidence type="ECO:0000313" key="20">
    <source>
        <dbReference type="Proteomes" id="UP000274922"/>
    </source>
</evidence>
<keyword evidence="10 16" id="KW-0256">Endoplasmic reticulum</keyword>
<dbReference type="EC" id="2.3.1.20" evidence="5 16"/>
<dbReference type="GO" id="GO:0004144">
    <property type="term" value="F:diacylglycerol O-acyltransferase activity"/>
    <property type="evidence" value="ECO:0007669"/>
    <property type="project" value="UniProtKB-UniRule"/>
</dbReference>
<dbReference type="Proteomes" id="UP000274922">
    <property type="component" value="Unassembled WGS sequence"/>
</dbReference>
<reference evidence="19 20" key="1">
    <citation type="journal article" date="2018" name="Nat. Microbiol.">
        <title>Leveraging single-cell genomics to expand the fungal tree of life.</title>
        <authorList>
            <person name="Ahrendt S.R."/>
            <person name="Quandt C.A."/>
            <person name="Ciobanu D."/>
            <person name="Clum A."/>
            <person name="Salamov A."/>
            <person name="Andreopoulos B."/>
            <person name="Cheng J.F."/>
            <person name="Woyke T."/>
            <person name="Pelin A."/>
            <person name="Henrissat B."/>
            <person name="Reynolds N.K."/>
            <person name="Benny G.L."/>
            <person name="Smith M.E."/>
            <person name="James T.Y."/>
            <person name="Grigoriev I.V."/>
        </authorList>
    </citation>
    <scope>NUCLEOTIDE SEQUENCE [LARGE SCALE GENOMIC DNA]</scope>
    <source>
        <strain evidence="19 20">ATCC 52028</strain>
    </source>
</reference>
<dbReference type="EMBL" id="ML014156">
    <property type="protein sequence ID" value="RKP01974.1"/>
    <property type="molecule type" value="Genomic_DNA"/>
</dbReference>
<evidence type="ECO:0000256" key="15">
    <source>
        <dbReference type="ARBA" id="ARBA00048109"/>
    </source>
</evidence>
<dbReference type="InterPro" id="IPR007130">
    <property type="entry name" value="DAGAT"/>
</dbReference>
<evidence type="ECO:0000256" key="14">
    <source>
        <dbReference type="ARBA" id="ARBA00023315"/>
    </source>
</evidence>
<dbReference type="PANTHER" id="PTHR12317:SF0">
    <property type="entry name" value="ACYLTRANSFERASE"/>
    <property type="match status" value="1"/>
</dbReference>
<evidence type="ECO:0000256" key="16">
    <source>
        <dbReference type="RuleBase" id="RU367023"/>
    </source>
</evidence>
<sequence length="342" mass="38630">MAALPAGLAAETASLEPETTAPRRQRRQTTAVVIWILLIPACVGVFCLALMHRYLMPLMVLYLVFVALDATPETGGRQLPWVRQWRLWKWQRSYFPIRLVKTCELDPSKNYIFGYHPHGIISLGAWINFATEANDFSRLFPGITVRLLTIASNFRVPFFRELLLSLGLASVSRRSCDNILSMGPGHSCLIVVGGAAEALMAFPYTNDLILRRRHGFIRLALRRGASLVPCYSFGENDLWDQVPNPEGSWLRAWQRFMQKYTTVSPPLFFGRGVGSTRFGIVPFRRPVTTVVGAPIPCVQTADPAPELVQAYHQRYTEALQALWEQHHPQYAPNYKTALTLTE</sequence>
<keyword evidence="9" id="KW-0319">Glycerol metabolism</keyword>
<name>A0A4P9WXN4_9FUNG</name>
<evidence type="ECO:0000256" key="1">
    <source>
        <dbReference type="ARBA" id="ARBA00004477"/>
    </source>
</evidence>
<keyword evidence="12 16" id="KW-0443">Lipid metabolism</keyword>
<keyword evidence="8 16" id="KW-0812">Transmembrane</keyword>
<evidence type="ECO:0000256" key="5">
    <source>
        <dbReference type="ARBA" id="ARBA00013244"/>
    </source>
</evidence>
<dbReference type="Pfam" id="PF03982">
    <property type="entry name" value="DAGAT"/>
    <property type="match status" value="1"/>
</dbReference>
<evidence type="ECO:0000256" key="11">
    <source>
        <dbReference type="ARBA" id="ARBA00022989"/>
    </source>
</evidence>
<keyword evidence="14 16" id="KW-0012">Acyltransferase</keyword>
<keyword evidence="6 16" id="KW-0444">Lipid biosynthesis</keyword>
<dbReference type="CDD" id="cd07987">
    <property type="entry name" value="LPLAT_MGAT-like"/>
    <property type="match status" value="1"/>
</dbReference>
<comment type="similarity">
    <text evidence="4 16">Belongs to the diacylglycerol acyltransferase family.</text>
</comment>